<evidence type="ECO:0000256" key="1">
    <source>
        <dbReference type="ARBA" id="ARBA00004196"/>
    </source>
</evidence>
<dbReference type="PRINTS" id="PR00691">
    <property type="entry name" value="ADHESINB"/>
</dbReference>
<evidence type="ECO:0000313" key="8">
    <source>
        <dbReference type="Proteomes" id="UP000076447"/>
    </source>
</evidence>
<accession>A0A161XEX4</accession>
<evidence type="ECO:0000256" key="6">
    <source>
        <dbReference type="SAM" id="SignalP"/>
    </source>
</evidence>
<dbReference type="CDD" id="cd01137">
    <property type="entry name" value="PsaA"/>
    <property type="match status" value="1"/>
</dbReference>
<dbReference type="SUPFAM" id="SSF53807">
    <property type="entry name" value="Helical backbone' metal receptor"/>
    <property type="match status" value="1"/>
</dbReference>
<dbReference type="PATRIC" id="fig|43678.3.peg.2153"/>
<comment type="similarity">
    <text evidence="5">Belongs to the bacterial solute-binding protein 9 family.</text>
</comment>
<comment type="subcellular location">
    <subcellularLocation>
        <location evidence="1">Cell envelope</location>
    </subcellularLocation>
</comment>
<sequence>MPNFQLRTGVKGLLGGLAALLLAAACTVDAAQGEPAGASADRPGQGEAVGRLEVLTTFTVLADMAREVGGEHVEVSSLTKVGAEIHGYEPTPADLRRAASADLVLDNGLGLEKWFEPFVARLDAPHVTVSDGVEVLSIASGAYDGRPNPHAWMSPVNGAIYARNIGEAFAVADPAHAAYYRANATDYAERIEAVGRELAAEVEQVPAGSRVLVTCEGAFSYLARDVGLDEKFLWPVNADQQGTPQQVAGVIDHVRDNGVRAVFCETTVSDSAQRQVAAETGATYAGTLYVDSLSRPDGAVPTYLDLLAYDARVISEGLRGES</sequence>
<dbReference type="STRING" id="43678.OJAG_20650"/>
<dbReference type="Gene3D" id="3.40.50.1980">
    <property type="entry name" value="Nitrogenase molybdenum iron protein domain"/>
    <property type="match status" value="2"/>
</dbReference>
<dbReference type="Proteomes" id="UP000076447">
    <property type="component" value="Unassembled WGS sequence"/>
</dbReference>
<gene>
    <name evidence="7" type="ORF">OJAG_20650</name>
</gene>
<dbReference type="EMBL" id="LRIE01000072">
    <property type="protein sequence ID" value="KZM35277.1"/>
    <property type="molecule type" value="Genomic_DNA"/>
</dbReference>
<evidence type="ECO:0000256" key="4">
    <source>
        <dbReference type="ARBA" id="ARBA00022729"/>
    </source>
</evidence>
<name>A0A161XEX4_9CELL</name>
<keyword evidence="2 5" id="KW-0813">Transport</keyword>
<dbReference type="PANTHER" id="PTHR42953">
    <property type="entry name" value="HIGH-AFFINITY ZINC UPTAKE SYSTEM PROTEIN ZNUA-RELATED"/>
    <property type="match status" value="1"/>
</dbReference>
<protein>
    <submittedName>
        <fullName evidence="7">Putative periplasmic iron-binding protein</fullName>
    </submittedName>
</protein>
<dbReference type="PROSITE" id="PS51257">
    <property type="entry name" value="PROKAR_LIPOPROTEIN"/>
    <property type="match status" value="1"/>
</dbReference>
<keyword evidence="3" id="KW-0479">Metal-binding</keyword>
<dbReference type="GO" id="GO:0030313">
    <property type="term" value="C:cell envelope"/>
    <property type="evidence" value="ECO:0007669"/>
    <property type="project" value="UniProtKB-SubCell"/>
</dbReference>
<dbReference type="GO" id="GO:0046872">
    <property type="term" value="F:metal ion binding"/>
    <property type="evidence" value="ECO:0007669"/>
    <property type="project" value="UniProtKB-KW"/>
</dbReference>
<feature type="signal peptide" evidence="6">
    <location>
        <begin position="1"/>
        <end position="30"/>
    </location>
</feature>
<evidence type="ECO:0000256" key="3">
    <source>
        <dbReference type="ARBA" id="ARBA00022723"/>
    </source>
</evidence>
<reference evidence="7 8" key="1">
    <citation type="submission" date="2016-01" db="EMBL/GenBank/DDBJ databases">
        <title>Genome sequence of Oerskovia enterophila VJag, an agar and cellulose degrading bacterium.</title>
        <authorList>
            <person name="Poehlein A."/>
            <person name="Jag V."/>
            <person name="Bengelsdorf F."/>
            <person name="Duerre P."/>
            <person name="Daniel R."/>
        </authorList>
    </citation>
    <scope>NUCLEOTIDE SEQUENCE [LARGE SCALE GENOMIC DNA]</scope>
    <source>
        <strain evidence="7 8">VJag</strain>
    </source>
</reference>
<dbReference type="GO" id="GO:0007155">
    <property type="term" value="P:cell adhesion"/>
    <property type="evidence" value="ECO:0007669"/>
    <property type="project" value="InterPro"/>
</dbReference>
<dbReference type="PRINTS" id="PR00690">
    <property type="entry name" value="ADHESNFAMILY"/>
</dbReference>
<dbReference type="InterPro" id="IPR006128">
    <property type="entry name" value="Lipoprotein_PsaA-like"/>
</dbReference>
<dbReference type="Pfam" id="PF01297">
    <property type="entry name" value="ZnuA"/>
    <property type="match status" value="1"/>
</dbReference>
<evidence type="ECO:0000313" key="7">
    <source>
        <dbReference type="EMBL" id="KZM35277.1"/>
    </source>
</evidence>
<organism evidence="7 8">
    <name type="scientific">Oerskovia enterophila</name>
    <dbReference type="NCBI Taxonomy" id="43678"/>
    <lineage>
        <taxon>Bacteria</taxon>
        <taxon>Bacillati</taxon>
        <taxon>Actinomycetota</taxon>
        <taxon>Actinomycetes</taxon>
        <taxon>Micrococcales</taxon>
        <taxon>Cellulomonadaceae</taxon>
        <taxon>Oerskovia</taxon>
    </lineage>
</organism>
<evidence type="ECO:0000256" key="2">
    <source>
        <dbReference type="ARBA" id="ARBA00022448"/>
    </source>
</evidence>
<comment type="caution">
    <text evidence="7">The sequence shown here is derived from an EMBL/GenBank/DDBJ whole genome shotgun (WGS) entry which is preliminary data.</text>
</comment>
<dbReference type="InterPro" id="IPR006127">
    <property type="entry name" value="ZnuA-like"/>
</dbReference>
<dbReference type="OrthoDB" id="9810636at2"/>
<proteinExistence type="inferred from homology"/>
<dbReference type="AlphaFoldDB" id="A0A161XEX4"/>
<dbReference type="InterPro" id="IPR050492">
    <property type="entry name" value="Bact_metal-bind_prot9"/>
</dbReference>
<keyword evidence="4 6" id="KW-0732">Signal</keyword>
<dbReference type="PANTHER" id="PTHR42953:SF1">
    <property type="entry name" value="METAL-BINDING PROTEIN HI_0362-RELATED"/>
    <property type="match status" value="1"/>
</dbReference>
<dbReference type="GO" id="GO:0030001">
    <property type="term" value="P:metal ion transport"/>
    <property type="evidence" value="ECO:0007669"/>
    <property type="project" value="InterPro"/>
</dbReference>
<feature type="chain" id="PRO_5007829062" evidence="6">
    <location>
        <begin position="31"/>
        <end position="322"/>
    </location>
</feature>
<evidence type="ECO:0000256" key="5">
    <source>
        <dbReference type="RuleBase" id="RU003512"/>
    </source>
</evidence>
<dbReference type="InterPro" id="IPR006129">
    <property type="entry name" value="AdhesinB"/>
</dbReference>